<protein>
    <submittedName>
        <fullName evidence="8">Family 43 glycosylhydrolase</fullName>
    </submittedName>
</protein>
<evidence type="ECO:0000256" key="6">
    <source>
        <dbReference type="RuleBase" id="RU361187"/>
    </source>
</evidence>
<comment type="similarity">
    <text evidence="1 6">Belongs to the glycosyl hydrolase 43 family.</text>
</comment>
<dbReference type="CDD" id="cd08999">
    <property type="entry name" value="GH43_ABN-like"/>
    <property type="match status" value="1"/>
</dbReference>
<accession>A0A939PQK8</accession>
<comment type="caution">
    <text evidence="8">The sequence shown here is derived from an EMBL/GenBank/DDBJ whole genome shotgun (WGS) entry which is preliminary data.</text>
</comment>
<feature type="signal peptide" evidence="7">
    <location>
        <begin position="1"/>
        <end position="25"/>
    </location>
</feature>
<evidence type="ECO:0000256" key="4">
    <source>
        <dbReference type="PIRSR" id="PIRSR606710-1"/>
    </source>
</evidence>
<evidence type="ECO:0000256" key="5">
    <source>
        <dbReference type="PIRSR" id="PIRSR606710-2"/>
    </source>
</evidence>
<keyword evidence="7" id="KW-0732">Signal</keyword>
<dbReference type="Pfam" id="PF04616">
    <property type="entry name" value="Glyco_hydro_43"/>
    <property type="match status" value="1"/>
</dbReference>
<keyword evidence="2 6" id="KW-0378">Hydrolase</keyword>
<evidence type="ECO:0000313" key="9">
    <source>
        <dbReference type="Proteomes" id="UP000669179"/>
    </source>
</evidence>
<dbReference type="SUPFAM" id="SSF75005">
    <property type="entry name" value="Arabinanase/levansucrase/invertase"/>
    <property type="match status" value="1"/>
</dbReference>
<dbReference type="GO" id="GO:0004553">
    <property type="term" value="F:hydrolase activity, hydrolyzing O-glycosyl compounds"/>
    <property type="evidence" value="ECO:0007669"/>
    <property type="project" value="InterPro"/>
</dbReference>
<evidence type="ECO:0000256" key="7">
    <source>
        <dbReference type="SAM" id="SignalP"/>
    </source>
</evidence>
<feature type="active site" description="Proton donor" evidence="4">
    <location>
        <position position="241"/>
    </location>
</feature>
<feature type="chain" id="PRO_5037153182" evidence="7">
    <location>
        <begin position="26"/>
        <end position="345"/>
    </location>
</feature>
<dbReference type="InterPro" id="IPR023296">
    <property type="entry name" value="Glyco_hydro_beta-prop_sf"/>
</dbReference>
<reference evidence="8" key="1">
    <citation type="submission" date="2021-03" db="EMBL/GenBank/DDBJ databases">
        <authorList>
            <person name="Kanchanasin P."/>
            <person name="Saeng-In P."/>
            <person name="Phongsopitanun W."/>
            <person name="Yuki M."/>
            <person name="Kudo T."/>
            <person name="Ohkuma M."/>
            <person name="Tanasupawat S."/>
        </authorList>
    </citation>
    <scope>NUCLEOTIDE SEQUENCE</scope>
    <source>
        <strain evidence="8">GKU 128</strain>
    </source>
</reference>
<dbReference type="Proteomes" id="UP000669179">
    <property type="component" value="Unassembled WGS sequence"/>
</dbReference>
<proteinExistence type="inferred from homology"/>
<dbReference type="Gene3D" id="2.115.10.20">
    <property type="entry name" value="Glycosyl hydrolase domain, family 43"/>
    <property type="match status" value="1"/>
</dbReference>
<dbReference type="InterPro" id="IPR051795">
    <property type="entry name" value="Glycosyl_Hydrlase_43"/>
</dbReference>
<dbReference type="RefSeq" id="WP_208262539.1">
    <property type="nucleotide sequence ID" value="NZ_JAGEOJ010000025.1"/>
</dbReference>
<evidence type="ECO:0000256" key="2">
    <source>
        <dbReference type="ARBA" id="ARBA00022801"/>
    </source>
</evidence>
<gene>
    <name evidence="8" type="ORF">J4573_45190</name>
</gene>
<sequence length="345" mass="36455">MRVSSRVAVPLAAAAVLASAGTAVAVTAGSDSKAQRTGAAGSADAATAAAAGSPKVVIGKNFADPEILKAGKTYYAYATNTGGKNLPVATAPSARGPWTLRSADGLPKLGAWARTGKTWAPDVSRRKDGKYLLYYAAANKTLKHQCIGVAVASSPLGPFQPAAKPLVCKDPTNAKAKAELIDPASYTEGNSRYLLYKVGYNGAKPWRPSYLVLHKVSADGQRLTKSYKVILRLKTEPYTVEAPDLVKRRGKYVLFYSAGVFSKDNYQTRYAIASKLGGPYTKGAKPMMTTAGFGGKIVGPGGADALYDGGAWRIVFHGAASLKPLKRVMYEADLRWTKGGVPYVR</sequence>
<evidence type="ECO:0000256" key="3">
    <source>
        <dbReference type="ARBA" id="ARBA00023295"/>
    </source>
</evidence>
<dbReference type="InterPro" id="IPR006710">
    <property type="entry name" value="Glyco_hydro_43"/>
</dbReference>
<keyword evidence="9" id="KW-1185">Reference proteome</keyword>
<name>A0A939PQK8_9ACTN</name>
<keyword evidence="3 6" id="KW-0326">Glycosidase</keyword>
<organism evidence="8 9">
    <name type="scientific">Actinomadura barringtoniae</name>
    <dbReference type="NCBI Taxonomy" id="1427535"/>
    <lineage>
        <taxon>Bacteria</taxon>
        <taxon>Bacillati</taxon>
        <taxon>Actinomycetota</taxon>
        <taxon>Actinomycetes</taxon>
        <taxon>Streptosporangiales</taxon>
        <taxon>Thermomonosporaceae</taxon>
        <taxon>Actinomadura</taxon>
    </lineage>
</organism>
<feature type="active site" description="Proton acceptor" evidence="4">
    <location>
        <position position="64"/>
    </location>
</feature>
<dbReference type="PANTHER" id="PTHR42812:SF5">
    <property type="entry name" value="ENDO-ARABINASE"/>
    <property type="match status" value="1"/>
</dbReference>
<dbReference type="GO" id="GO:0005975">
    <property type="term" value="P:carbohydrate metabolic process"/>
    <property type="evidence" value="ECO:0007669"/>
    <property type="project" value="InterPro"/>
</dbReference>
<evidence type="ECO:0000313" key="8">
    <source>
        <dbReference type="EMBL" id="MBO2454349.1"/>
    </source>
</evidence>
<dbReference type="AlphaFoldDB" id="A0A939PQK8"/>
<feature type="site" description="Important for catalytic activity, responsible for pKa modulation of the active site Glu and correct orientation of both the proton donor and substrate" evidence="5">
    <location>
        <position position="182"/>
    </location>
</feature>
<dbReference type="PANTHER" id="PTHR42812">
    <property type="entry name" value="BETA-XYLOSIDASE"/>
    <property type="match status" value="1"/>
</dbReference>
<evidence type="ECO:0000256" key="1">
    <source>
        <dbReference type="ARBA" id="ARBA00009865"/>
    </source>
</evidence>
<dbReference type="EMBL" id="JAGEOJ010000025">
    <property type="protein sequence ID" value="MBO2454349.1"/>
    <property type="molecule type" value="Genomic_DNA"/>
</dbReference>